<organism evidence="4 5">
    <name type="scientific">Methylorubrum thiocyanatum</name>
    <dbReference type="NCBI Taxonomy" id="47958"/>
    <lineage>
        <taxon>Bacteria</taxon>
        <taxon>Pseudomonadati</taxon>
        <taxon>Pseudomonadota</taxon>
        <taxon>Alphaproteobacteria</taxon>
        <taxon>Hyphomicrobiales</taxon>
        <taxon>Methylobacteriaceae</taxon>
        <taxon>Methylorubrum</taxon>
    </lineage>
</organism>
<gene>
    <name evidence="4" type="ORF">HNR51_005123</name>
</gene>
<feature type="compositionally biased region" description="Gly residues" evidence="2">
    <location>
        <begin position="952"/>
        <end position="965"/>
    </location>
</feature>
<proteinExistence type="predicted"/>
<evidence type="ECO:0000313" key="4">
    <source>
        <dbReference type="EMBL" id="MBA8916006.1"/>
    </source>
</evidence>
<evidence type="ECO:0000259" key="3">
    <source>
        <dbReference type="Pfam" id="PF10145"/>
    </source>
</evidence>
<accession>A0AA40VF03</accession>
<name>A0AA40VF03_9HYPH</name>
<feature type="compositionally biased region" description="Polar residues" evidence="2">
    <location>
        <begin position="54"/>
        <end position="68"/>
    </location>
</feature>
<keyword evidence="5" id="KW-1185">Reference proteome</keyword>
<feature type="compositionally biased region" description="Basic and acidic residues" evidence="2">
    <location>
        <begin position="246"/>
        <end position="265"/>
    </location>
</feature>
<dbReference type="RefSeq" id="WP_182556748.1">
    <property type="nucleotide sequence ID" value="NZ_BPRF01000011.1"/>
</dbReference>
<keyword evidence="1" id="KW-0175">Coiled coil</keyword>
<evidence type="ECO:0000313" key="5">
    <source>
        <dbReference type="Proteomes" id="UP000543554"/>
    </source>
</evidence>
<dbReference type="NCBIfam" id="TIGR01760">
    <property type="entry name" value="tape_meas_TP901"/>
    <property type="match status" value="1"/>
</dbReference>
<feature type="region of interest" description="Disordered" evidence="2">
    <location>
        <begin position="246"/>
        <end position="282"/>
    </location>
</feature>
<feature type="compositionally biased region" description="Low complexity" evidence="2">
    <location>
        <begin position="941"/>
        <end position="951"/>
    </location>
</feature>
<protein>
    <submittedName>
        <fullName evidence="4">TP901 family phage tail tape measure protein</fullName>
    </submittedName>
</protein>
<feature type="compositionally biased region" description="Gly residues" evidence="2">
    <location>
        <begin position="930"/>
        <end position="940"/>
    </location>
</feature>
<evidence type="ECO:0000256" key="2">
    <source>
        <dbReference type="SAM" id="MobiDB-lite"/>
    </source>
</evidence>
<feature type="compositionally biased region" description="Low complexity" evidence="2">
    <location>
        <begin position="966"/>
        <end position="988"/>
    </location>
</feature>
<dbReference type="Pfam" id="PF10145">
    <property type="entry name" value="PhageMin_Tail"/>
    <property type="match status" value="1"/>
</dbReference>
<dbReference type="InterPro" id="IPR010090">
    <property type="entry name" value="Phage_tape_meas"/>
</dbReference>
<feature type="coiled-coil region" evidence="1">
    <location>
        <begin position="182"/>
        <end position="226"/>
    </location>
</feature>
<dbReference type="Proteomes" id="UP000543554">
    <property type="component" value="Unassembled WGS sequence"/>
</dbReference>
<reference evidence="4 5" key="1">
    <citation type="submission" date="2020-08" db="EMBL/GenBank/DDBJ databases">
        <title>Genomic Encyclopedia of Type Strains, Phase IV (KMG-IV): sequencing the most valuable type-strain genomes for metagenomic binning, comparative biology and taxonomic classification.</title>
        <authorList>
            <person name="Goeker M."/>
        </authorList>
    </citation>
    <scope>NUCLEOTIDE SEQUENCE [LARGE SCALE GENOMIC DNA]</scope>
    <source>
        <strain evidence="4 5">DSM 11490</strain>
    </source>
</reference>
<evidence type="ECO:0000256" key="1">
    <source>
        <dbReference type="SAM" id="Coils"/>
    </source>
</evidence>
<sequence>MSDDKMNVAIGLSVNTHGEELVDRLNRRVKALEASLKAISRQMQATAKAASFPGSKQSQATTANQGKGSSADKRAASDLYTFKSRLEAQRQREAARNEAFLHRLRQSSYRQTERDQARAIRDRLAGEARAAREARTAQAAAARAASAETRAIRDKIQFAIRTSAQRVREQAATERARAAQAAAVERDQKRAAREEARSLKERMSFATRMAAQRQREEAEIARTQDRATRESIRLDRYRLGLRDREERRLSRQAAREDRDRSRDYRSGLGNAHSAASHGRDSYNTLTRTGAAAAIVGTAATASLARRALTAESDIDSAEINSRIYGGLSQDAARQLRDQWAAPLAEQLGVGTAKLLSSYTDALKVGIPAEGARQFAGLATQTSEAWGVPFEGVVDTLGTINSLLTSTGEAFSFDKLKSVANSLQYLAAKQSTTPEKLISFLQRGAGGAQVLGMSQEAGLAFGSASTSLGNQASESGRLFDYIAGRLVKMPDLVRKKGLEGDRAKLLVRELGYGSVGELDRQRRASPDEFLPDFMQRFAKIKDAKKQEQLIQFFAGQEWLGEFGRMVKGIDTYREAAKLAKEAKGLDAIGDVWNLHKLKLAFVFKQITAGFLNIMGEIGKVLSPLARQVGDYFLDWSRKLQGGGLRLRVQAAIEGFINGLGFKDLPDLLKGIFGEPGQGDAGAVETWRNTAKAFAEGIRDTINALKSLFSVFTGSNATPETIARWTGRLVTFAAACLVAAPAIAVLGGLASGITALAVAALGAWKILKAAGLVGGASAAAGAGAAGSSAGAGAAAGAATGAGLLSSLMRIFGGAAINTVPAYSKEEADNLMLRFGRYAQERNKAREGAAPAWVDPPSVNDNLRKPADDLKKAIEDNTLIHKQSYEANDNFAGLIRKANFTSSDTGRIAKATIQGQGADLRAAVLSGSTGSVGSVGTGSGGPLSGSTPGSSLGNVGIGGRGIIGGGQTSPGFNAGAGSSGSDAASSGPSVPGDKRMGGSRSWRNNNPGNIEYGPFARSMGATGTDGRFAVFPDYKSGRNAQEKLLFEGQNYKNLTLAQAIRRWAPASENNVPAYIKAMGADPNTRMQDFTPSQRSTLLDATQKHEGWKVGRTVAGTSQPVGGANGAVMGGTVDSANKLVNVAEKYIGLGEGRGRDTLETFMGGGSIVGEANAWCARFVNASLKAVGDSGTGSGIANSFLRWGNAVEAEAVKAGDIAVEHRGRGVDGRGGHVGIATGKTRIGRNGQLQLELIEGNSSNQVKRDWTDASKLVVRRSTNPAMQAAEQVAAETKDNAQAIKELGKSNVGTGRQAVNIDALTSMQGAGDGYGLKDLPRFLDYKQLKARERMQKLMWSNGNRDQMNSLRERINDPSAYMKAKSNAETLINPKWNGAGAGESGLGQNMGSKAPLGTSAPVSPVKAGTAGGGSSTTSVSAPITINGANQSPEQIAAAVERKLSQNMNRRTHDLDPGSISGIG</sequence>
<comment type="caution">
    <text evidence="4">The sequence shown here is derived from an EMBL/GenBank/DDBJ whole genome shotgun (WGS) entry which is preliminary data.</text>
</comment>
<feature type="region of interest" description="Disordered" evidence="2">
    <location>
        <begin position="1390"/>
        <end position="1471"/>
    </location>
</feature>
<feature type="region of interest" description="Disordered" evidence="2">
    <location>
        <begin position="47"/>
        <end position="75"/>
    </location>
</feature>
<feature type="region of interest" description="Disordered" evidence="2">
    <location>
        <begin position="926"/>
        <end position="1007"/>
    </location>
</feature>
<dbReference type="EMBL" id="JACJIB010000012">
    <property type="protein sequence ID" value="MBA8916006.1"/>
    <property type="molecule type" value="Genomic_DNA"/>
</dbReference>
<feature type="domain" description="Phage tail tape measure protein" evidence="3">
    <location>
        <begin position="340"/>
        <end position="551"/>
    </location>
</feature>